<dbReference type="Proteomes" id="UP001272137">
    <property type="component" value="Unassembled WGS sequence"/>
</dbReference>
<organism evidence="2 3">
    <name type="scientific">Burkholderia thailandensis</name>
    <dbReference type="NCBI Taxonomy" id="57975"/>
    <lineage>
        <taxon>Bacteria</taxon>
        <taxon>Pseudomonadati</taxon>
        <taxon>Pseudomonadota</taxon>
        <taxon>Betaproteobacteria</taxon>
        <taxon>Burkholderiales</taxon>
        <taxon>Burkholderiaceae</taxon>
        <taxon>Burkholderia</taxon>
        <taxon>pseudomallei group</taxon>
    </lineage>
</organism>
<feature type="compositionally biased region" description="Basic and acidic residues" evidence="1">
    <location>
        <begin position="1"/>
        <end position="12"/>
    </location>
</feature>
<sequence>MARDCATTHDRTALLPSAGHSRNETPALFSLPPRLPPLFRVSAHHRSRRAKHRDHADRRDDC</sequence>
<feature type="region of interest" description="Disordered" evidence="1">
    <location>
        <begin position="1"/>
        <end position="62"/>
    </location>
</feature>
<gene>
    <name evidence="2" type="ORF">C7S16_0229</name>
</gene>
<feature type="compositionally biased region" description="Basic residues" evidence="1">
    <location>
        <begin position="42"/>
        <end position="53"/>
    </location>
</feature>
<evidence type="ECO:0000313" key="3">
    <source>
        <dbReference type="Proteomes" id="UP001272137"/>
    </source>
</evidence>
<proteinExistence type="predicted"/>
<evidence type="ECO:0000313" key="2">
    <source>
        <dbReference type="EMBL" id="MDW9253749.1"/>
    </source>
</evidence>
<protein>
    <submittedName>
        <fullName evidence="2">Uncharacterized protein</fullName>
    </submittedName>
</protein>
<reference evidence="2" key="1">
    <citation type="submission" date="2018-08" db="EMBL/GenBank/DDBJ databases">
        <title>Identification of Burkholderia cepacia strains that express a Burkholderia pseudomallei-like capsular polysaccharide.</title>
        <authorList>
            <person name="Burtnick M.N."/>
            <person name="Vongsouvath M."/>
            <person name="Newton P."/>
            <person name="Wuthiekanun V."/>
            <person name="Limmathurotsakul D."/>
            <person name="Brett P.J."/>
            <person name="Chantratita N."/>
            <person name="Dance D.A."/>
        </authorList>
    </citation>
    <scope>NUCLEOTIDE SEQUENCE</scope>
    <source>
        <strain evidence="2">SBXCC001</strain>
    </source>
</reference>
<accession>A0AAW9D154</accession>
<feature type="compositionally biased region" description="Low complexity" evidence="1">
    <location>
        <begin position="28"/>
        <end position="40"/>
    </location>
</feature>
<comment type="caution">
    <text evidence="2">The sequence shown here is derived from an EMBL/GenBank/DDBJ whole genome shotgun (WGS) entry which is preliminary data.</text>
</comment>
<evidence type="ECO:0000256" key="1">
    <source>
        <dbReference type="SAM" id="MobiDB-lite"/>
    </source>
</evidence>
<name>A0AAW9D154_BURTH</name>
<dbReference type="EMBL" id="QXCT01000002">
    <property type="protein sequence ID" value="MDW9253749.1"/>
    <property type="molecule type" value="Genomic_DNA"/>
</dbReference>
<dbReference type="AlphaFoldDB" id="A0AAW9D154"/>